<proteinExistence type="predicted"/>
<keyword evidence="2" id="KW-1185">Reference proteome</keyword>
<gene>
    <name evidence="1" type="ORF">PGCG_00344</name>
</gene>
<evidence type="ECO:0000313" key="2">
    <source>
        <dbReference type="Proteomes" id="UP000204225"/>
    </source>
</evidence>
<reference evidence="1 2" key="1">
    <citation type="journal article" date="2013" name="Proc. Natl. Acad. Sci. U.S.A.">
        <title>Genome of Phaeocystis globosa virus PgV-16T highlights the common ancestry of the largest known DNA viruses infecting eukaryotes.</title>
        <authorList>
            <person name="Santini S."/>
            <person name="Jeudy S."/>
            <person name="Bartoli J."/>
            <person name="Poirot O."/>
            <person name="Lescot M."/>
            <person name="Abergel C."/>
            <person name="Barbe V."/>
            <person name="Wommack K.E."/>
            <person name="Noordeloos A.A."/>
            <person name="Brussaard C.P."/>
            <person name="Claverie J.M."/>
        </authorList>
    </citation>
    <scope>NUCLEOTIDE SEQUENCE [LARGE SCALE GENOMIC DNA]</scope>
    <source>
        <strain evidence="1 2">16T</strain>
    </source>
</reference>
<accession>A0AC59EXG3</accession>
<dbReference type="EMBL" id="KC662249">
    <property type="protein sequence ID" value="AGM15655.1"/>
    <property type="molecule type" value="Genomic_DNA"/>
</dbReference>
<name>A0AC59EXG3_9VIRU</name>
<protein>
    <submittedName>
        <fullName evidence="1">Uncharacterized protein</fullName>
    </submittedName>
</protein>
<organism evidence="1 2">
    <name type="scientific">Phaeocystis globosa virus PgV-16T</name>
    <dbReference type="NCBI Taxonomy" id="3071227"/>
    <lineage>
        <taxon>Viruses</taxon>
        <taxon>Varidnaviria</taxon>
        <taxon>Bamfordvirae</taxon>
        <taxon>Nucleocytoviricota</taxon>
        <taxon>Megaviricetes</taxon>
        <taxon>Imitervirales</taxon>
        <taxon>Mesomimiviridae</taxon>
        <taxon>Tethysvirus</taxon>
        <taxon>Tethysvirus hollandense</taxon>
    </lineage>
</organism>
<dbReference type="Proteomes" id="UP000204225">
    <property type="component" value="Segment"/>
</dbReference>
<evidence type="ECO:0000313" key="1">
    <source>
        <dbReference type="EMBL" id="AGM15655.1"/>
    </source>
</evidence>
<sequence>MFQTMLIHANKISSHNTYPSSIIQMTDTHDSEKSFSEWYKVHATTKYPESIYDDFYRNNKVVTPDDWRNVCFAIRFAEIAASDNADAMTSLRIEEETKLVEAIDSVYATEAILAMANAIDEAWQLKAFDLVNVAQERVDAAKVKEADAKRIYEMASMKTMEIDMLEESRLEYEMVAENTRVIVLMEELRVAESLSWAWRMTERDNQDKWWGFENCYY</sequence>